<dbReference type="NCBIfam" id="NF005803">
    <property type="entry name" value="PRK07658.1"/>
    <property type="match status" value="1"/>
</dbReference>
<dbReference type="PANTHER" id="PTHR11941:SF175">
    <property type="entry name" value="ENOYL-COA HYDRATASE-RELATED"/>
    <property type="match status" value="1"/>
</dbReference>
<dbReference type="PANTHER" id="PTHR11941">
    <property type="entry name" value="ENOYL-COA HYDRATASE-RELATED"/>
    <property type="match status" value="1"/>
</dbReference>
<evidence type="ECO:0000256" key="1">
    <source>
        <dbReference type="ARBA" id="ARBA00005254"/>
    </source>
</evidence>
<dbReference type="EMBL" id="BMFK01000002">
    <property type="protein sequence ID" value="GGE76457.1"/>
    <property type="molecule type" value="Genomic_DNA"/>
</dbReference>
<sequence>MSLLSMSVNEYVATITLNNQPANAMSSHVLKELLPLLESVENDESVRVVLIRGEGRFFSAGADIKEFTSIETKEEAYEVAKNGQQLFERVESFAKPIIAVIHGAALGGGLEFAMSCHMRIVSETAKLGLPELNLGIIPGFAGTQRLPRYVGTSKALEMMLTGEPITGAEAFACGLATRCCKEETLFEEALAVAKKMAAKSPLSVQAVMKLIHTSKTEAFHTGVEKEAVIFGDVFTSADAREGVAAFIEKRKPVFTGK</sequence>
<dbReference type="GO" id="GO:0016836">
    <property type="term" value="F:hydro-lyase activity"/>
    <property type="evidence" value="ECO:0007669"/>
    <property type="project" value="UniProtKB-ARBA"/>
</dbReference>
<dbReference type="InterPro" id="IPR001753">
    <property type="entry name" value="Enoyl-CoA_hydra/iso"/>
</dbReference>
<dbReference type="InterPro" id="IPR029045">
    <property type="entry name" value="ClpP/crotonase-like_dom_sf"/>
</dbReference>
<comment type="similarity">
    <text evidence="1 3">Belongs to the enoyl-CoA hydratase/isomerase family.</text>
</comment>
<reference evidence="4" key="2">
    <citation type="submission" date="2020-09" db="EMBL/GenBank/DDBJ databases">
        <authorList>
            <person name="Sun Q."/>
            <person name="Zhou Y."/>
        </authorList>
    </citation>
    <scope>NUCLEOTIDE SEQUENCE</scope>
    <source>
        <strain evidence="4">CGMCC 1.12698</strain>
    </source>
</reference>
<dbReference type="SUPFAM" id="SSF52096">
    <property type="entry name" value="ClpP/crotonase"/>
    <property type="match status" value="1"/>
</dbReference>
<dbReference type="Gene3D" id="3.90.226.10">
    <property type="entry name" value="2-enoyl-CoA Hydratase, Chain A, domain 1"/>
    <property type="match status" value="1"/>
</dbReference>
<gene>
    <name evidence="4" type="primary">phaB</name>
    <name evidence="4" type="ORF">GCM10007140_27710</name>
</gene>
<keyword evidence="2" id="KW-0456">Lyase</keyword>
<dbReference type="RefSeq" id="WP_188389074.1">
    <property type="nucleotide sequence ID" value="NZ_BMFK01000002.1"/>
</dbReference>
<dbReference type="AlphaFoldDB" id="A0A917AUY8"/>
<evidence type="ECO:0000256" key="2">
    <source>
        <dbReference type="ARBA" id="ARBA00023239"/>
    </source>
</evidence>
<name>A0A917AUY8_9BACI</name>
<accession>A0A917AUY8</accession>
<dbReference type="FunFam" id="3.90.226.10:FF:000009">
    <property type="entry name" value="Carnitinyl-CoA dehydratase"/>
    <property type="match status" value="1"/>
</dbReference>
<dbReference type="Proteomes" id="UP000605259">
    <property type="component" value="Unassembled WGS sequence"/>
</dbReference>
<proteinExistence type="inferred from homology"/>
<dbReference type="CDD" id="cd06558">
    <property type="entry name" value="crotonase-like"/>
    <property type="match status" value="1"/>
</dbReference>
<dbReference type="FunFam" id="1.10.12.10:FF:000001">
    <property type="entry name" value="Probable enoyl-CoA hydratase, mitochondrial"/>
    <property type="match status" value="1"/>
</dbReference>
<dbReference type="InterPro" id="IPR018376">
    <property type="entry name" value="Enoyl-CoA_hyd/isom_CS"/>
</dbReference>
<protein>
    <submittedName>
        <fullName evidence="4">Enoyl-CoA hydratase</fullName>
    </submittedName>
</protein>
<dbReference type="GO" id="GO:0006635">
    <property type="term" value="P:fatty acid beta-oxidation"/>
    <property type="evidence" value="ECO:0007669"/>
    <property type="project" value="TreeGrafter"/>
</dbReference>
<reference evidence="4" key="1">
    <citation type="journal article" date="2014" name="Int. J. Syst. Evol. Microbiol.">
        <title>Complete genome sequence of Corynebacterium casei LMG S-19264T (=DSM 44701T), isolated from a smear-ripened cheese.</title>
        <authorList>
            <consortium name="US DOE Joint Genome Institute (JGI-PGF)"/>
            <person name="Walter F."/>
            <person name="Albersmeier A."/>
            <person name="Kalinowski J."/>
            <person name="Ruckert C."/>
        </authorList>
    </citation>
    <scope>NUCLEOTIDE SEQUENCE</scope>
    <source>
        <strain evidence="4">CGMCC 1.12698</strain>
    </source>
</reference>
<dbReference type="PROSITE" id="PS00166">
    <property type="entry name" value="ENOYL_COA_HYDRATASE"/>
    <property type="match status" value="1"/>
</dbReference>
<evidence type="ECO:0000256" key="3">
    <source>
        <dbReference type="RuleBase" id="RU003707"/>
    </source>
</evidence>
<evidence type="ECO:0000313" key="5">
    <source>
        <dbReference type="Proteomes" id="UP000605259"/>
    </source>
</evidence>
<evidence type="ECO:0000313" key="4">
    <source>
        <dbReference type="EMBL" id="GGE76457.1"/>
    </source>
</evidence>
<keyword evidence="5" id="KW-1185">Reference proteome</keyword>
<organism evidence="4 5">
    <name type="scientific">Priestia taiwanensis</name>
    <dbReference type="NCBI Taxonomy" id="1347902"/>
    <lineage>
        <taxon>Bacteria</taxon>
        <taxon>Bacillati</taxon>
        <taxon>Bacillota</taxon>
        <taxon>Bacilli</taxon>
        <taxon>Bacillales</taxon>
        <taxon>Bacillaceae</taxon>
        <taxon>Priestia</taxon>
    </lineage>
</organism>
<dbReference type="Pfam" id="PF00378">
    <property type="entry name" value="ECH_1"/>
    <property type="match status" value="1"/>
</dbReference>
<comment type="caution">
    <text evidence="4">The sequence shown here is derived from an EMBL/GenBank/DDBJ whole genome shotgun (WGS) entry which is preliminary data.</text>
</comment>